<sequence length="226" mass="24150">MGKQATAKQFAIQHGWRAGWLFVQVTGWAATAKPLDQRTEPGSRGSNGACEQGSGERTSNCKWINVLVEIAGGSRDLPRGSQGAATTVANDNAASLGDQTGHRQRCGGFGTIGCWHMRAVAGGEPAYVAMEAQHEGEVLRLVRFGGDRQEGLSVNECPEEERRRAWGSLAHPRRPGIVMPVTLGLADSSFFGRERREVGVVVPRLSVSEAGLPPSNPVGDLQHSRA</sequence>
<comment type="caution">
    <text evidence="2">The sequence shown here is derived from an EMBL/GenBank/DDBJ whole genome shotgun (WGS) entry which is preliminary data.</text>
</comment>
<organism evidence="2 3">
    <name type="scientific">Plectosphaerella cucumerina</name>
    <dbReference type="NCBI Taxonomy" id="40658"/>
    <lineage>
        <taxon>Eukaryota</taxon>
        <taxon>Fungi</taxon>
        <taxon>Dikarya</taxon>
        <taxon>Ascomycota</taxon>
        <taxon>Pezizomycotina</taxon>
        <taxon>Sordariomycetes</taxon>
        <taxon>Hypocreomycetidae</taxon>
        <taxon>Glomerellales</taxon>
        <taxon>Plectosphaerellaceae</taxon>
        <taxon>Plectosphaerella</taxon>
    </lineage>
</organism>
<name>A0A8K0TL37_9PEZI</name>
<dbReference type="AlphaFoldDB" id="A0A8K0TL37"/>
<keyword evidence="3" id="KW-1185">Reference proteome</keyword>
<reference evidence="2" key="1">
    <citation type="journal article" date="2021" name="Nat. Commun.">
        <title>Genetic determinants of endophytism in the Arabidopsis root mycobiome.</title>
        <authorList>
            <person name="Mesny F."/>
            <person name="Miyauchi S."/>
            <person name="Thiergart T."/>
            <person name="Pickel B."/>
            <person name="Atanasova L."/>
            <person name="Karlsson M."/>
            <person name="Huettel B."/>
            <person name="Barry K.W."/>
            <person name="Haridas S."/>
            <person name="Chen C."/>
            <person name="Bauer D."/>
            <person name="Andreopoulos W."/>
            <person name="Pangilinan J."/>
            <person name="LaButti K."/>
            <person name="Riley R."/>
            <person name="Lipzen A."/>
            <person name="Clum A."/>
            <person name="Drula E."/>
            <person name="Henrissat B."/>
            <person name="Kohler A."/>
            <person name="Grigoriev I.V."/>
            <person name="Martin F.M."/>
            <person name="Hacquard S."/>
        </authorList>
    </citation>
    <scope>NUCLEOTIDE SEQUENCE</scope>
    <source>
        <strain evidence="2">MPI-CAGE-AT-0016</strain>
    </source>
</reference>
<dbReference type="Proteomes" id="UP000813385">
    <property type="component" value="Unassembled WGS sequence"/>
</dbReference>
<dbReference type="EMBL" id="JAGPXD010000003">
    <property type="protein sequence ID" value="KAH7362196.1"/>
    <property type="molecule type" value="Genomic_DNA"/>
</dbReference>
<evidence type="ECO:0000313" key="3">
    <source>
        <dbReference type="Proteomes" id="UP000813385"/>
    </source>
</evidence>
<proteinExistence type="predicted"/>
<evidence type="ECO:0000256" key="1">
    <source>
        <dbReference type="SAM" id="MobiDB-lite"/>
    </source>
</evidence>
<gene>
    <name evidence="2" type="ORF">B0T11DRAFT_317965</name>
</gene>
<protein>
    <submittedName>
        <fullName evidence="2">Uncharacterized protein</fullName>
    </submittedName>
</protein>
<feature type="region of interest" description="Disordered" evidence="1">
    <location>
        <begin position="34"/>
        <end position="56"/>
    </location>
</feature>
<accession>A0A8K0TL37</accession>
<evidence type="ECO:0000313" key="2">
    <source>
        <dbReference type="EMBL" id="KAH7362196.1"/>
    </source>
</evidence>